<dbReference type="EMBL" id="JACXVP010000006">
    <property type="protein sequence ID" value="KAG5598614.1"/>
    <property type="molecule type" value="Genomic_DNA"/>
</dbReference>
<dbReference type="PANTHER" id="PTHR48474:SF1">
    <property type="entry name" value="DUF1985 DOMAIN-CONTAINING PROTEIN"/>
    <property type="match status" value="1"/>
</dbReference>
<reference evidence="2 3" key="1">
    <citation type="submission" date="2020-09" db="EMBL/GenBank/DDBJ databases">
        <title>De no assembly of potato wild relative species, Solanum commersonii.</title>
        <authorList>
            <person name="Cho K."/>
        </authorList>
    </citation>
    <scope>NUCLEOTIDE SEQUENCE [LARGE SCALE GENOMIC DNA]</scope>
    <source>
        <strain evidence="2">LZ3.2</strain>
        <tissue evidence="2">Leaf</tissue>
    </source>
</reference>
<dbReference type="OrthoDB" id="1194650at2759"/>
<sequence length="219" mass="25575">MSSDNSDEQVQVQSDEVLLLDRQSDEEAKDFYVKNPPTKAPHFQCVFNNDIKANLIKYLHEHACKVFREKFALISGLNCVSDEKDFKFDTQEPNRLMSQYFWGVKLIREIDLMERFQGKVWGDNDQDGLKFAILIFIQTVIFSGEKRTKKVSRLHFDLVESGRYNHFPWSLSKKLDSSKKFYKIGGMPIVIQVWLYECSSSIDIQVAQKVDDHIPRLLN</sequence>
<keyword evidence="3" id="KW-1185">Reference proteome</keyword>
<protein>
    <recommendedName>
        <fullName evidence="1">DUF1985 domain-containing protein</fullName>
    </recommendedName>
</protein>
<dbReference type="AlphaFoldDB" id="A0A9J5YHY9"/>
<evidence type="ECO:0000313" key="2">
    <source>
        <dbReference type="EMBL" id="KAG5598614.1"/>
    </source>
</evidence>
<feature type="domain" description="DUF1985" evidence="1">
    <location>
        <begin position="68"/>
        <end position="169"/>
    </location>
</feature>
<comment type="caution">
    <text evidence="2">The sequence shown here is derived from an EMBL/GenBank/DDBJ whole genome shotgun (WGS) entry which is preliminary data.</text>
</comment>
<evidence type="ECO:0000259" key="1">
    <source>
        <dbReference type="Pfam" id="PF09331"/>
    </source>
</evidence>
<name>A0A9J5YHY9_SOLCO</name>
<dbReference type="InterPro" id="IPR015410">
    <property type="entry name" value="DUF1985"/>
</dbReference>
<accession>A0A9J5YHY9</accession>
<organism evidence="2 3">
    <name type="scientific">Solanum commersonii</name>
    <name type="common">Commerson's wild potato</name>
    <name type="synonym">Commerson's nightshade</name>
    <dbReference type="NCBI Taxonomy" id="4109"/>
    <lineage>
        <taxon>Eukaryota</taxon>
        <taxon>Viridiplantae</taxon>
        <taxon>Streptophyta</taxon>
        <taxon>Embryophyta</taxon>
        <taxon>Tracheophyta</taxon>
        <taxon>Spermatophyta</taxon>
        <taxon>Magnoliopsida</taxon>
        <taxon>eudicotyledons</taxon>
        <taxon>Gunneridae</taxon>
        <taxon>Pentapetalae</taxon>
        <taxon>asterids</taxon>
        <taxon>lamiids</taxon>
        <taxon>Solanales</taxon>
        <taxon>Solanaceae</taxon>
        <taxon>Solanoideae</taxon>
        <taxon>Solaneae</taxon>
        <taxon>Solanum</taxon>
    </lineage>
</organism>
<gene>
    <name evidence="2" type="ORF">H5410_029984</name>
</gene>
<proteinExistence type="predicted"/>
<dbReference type="PANTHER" id="PTHR48474">
    <property type="entry name" value="DUF1985 DOMAIN-CONTAINING PROTEIN"/>
    <property type="match status" value="1"/>
</dbReference>
<evidence type="ECO:0000313" key="3">
    <source>
        <dbReference type="Proteomes" id="UP000824120"/>
    </source>
</evidence>
<dbReference type="Pfam" id="PF09331">
    <property type="entry name" value="DUF1985"/>
    <property type="match status" value="1"/>
</dbReference>
<dbReference type="Proteomes" id="UP000824120">
    <property type="component" value="Chromosome 6"/>
</dbReference>